<reference evidence="2" key="1">
    <citation type="journal article" date="2011" name="Genome Biol.">
        <title>The draft genome of the carcinogenic human liver fluke Clonorchis sinensis.</title>
        <authorList>
            <person name="Wang X."/>
            <person name="Chen W."/>
            <person name="Huang Y."/>
            <person name="Sun J."/>
            <person name="Men J."/>
            <person name="Liu H."/>
            <person name="Luo F."/>
            <person name="Guo L."/>
            <person name="Lv X."/>
            <person name="Deng C."/>
            <person name="Zhou C."/>
            <person name="Fan Y."/>
            <person name="Li X."/>
            <person name="Huang L."/>
            <person name="Hu Y."/>
            <person name="Liang C."/>
            <person name="Hu X."/>
            <person name="Xu J."/>
            <person name="Yu X."/>
        </authorList>
    </citation>
    <scope>NUCLEOTIDE SEQUENCE [LARGE SCALE GENOMIC DNA]</scope>
    <source>
        <strain evidence="2">Henan</strain>
    </source>
</reference>
<evidence type="ECO:0000313" key="3">
    <source>
        <dbReference type="Proteomes" id="UP000008909"/>
    </source>
</evidence>
<evidence type="ECO:0000313" key="2">
    <source>
        <dbReference type="EMBL" id="GAA56770.1"/>
    </source>
</evidence>
<feature type="region of interest" description="Disordered" evidence="1">
    <location>
        <begin position="28"/>
        <end position="48"/>
    </location>
</feature>
<dbReference type="EMBL" id="DF144369">
    <property type="protein sequence ID" value="GAA56770.1"/>
    <property type="molecule type" value="Genomic_DNA"/>
</dbReference>
<reference key="2">
    <citation type="submission" date="2011-10" db="EMBL/GenBank/DDBJ databases">
        <title>The genome and transcriptome sequence of Clonorchis sinensis provide insights into the carcinogenic liver fluke.</title>
        <authorList>
            <person name="Wang X."/>
            <person name="Huang Y."/>
            <person name="Chen W."/>
            <person name="Liu H."/>
            <person name="Guo L."/>
            <person name="Chen Y."/>
            <person name="Luo F."/>
            <person name="Zhou W."/>
            <person name="Sun J."/>
            <person name="Mao Q."/>
            <person name="Liang P."/>
            <person name="Zhou C."/>
            <person name="Tian Y."/>
            <person name="Men J."/>
            <person name="Lv X."/>
            <person name="Huang L."/>
            <person name="Zhou J."/>
            <person name="Hu Y."/>
            <person name="Li R."/>
            <person name="Zhang F."/>
            <person name="Lei H."/>
            <person name="Li X."/>
            <person name="Hu X."/>
            <person name="Liang C."/>
            <person name="Xu J."/>
            <person name="Wu Z."/>
            <person name="Yu X."/>
        </authorList>
    </citation>
    <scope>NUCLEOTIDE SEQUENCE</scope>
    <source>
        <strain>Henan</strain>
    </source>
</reference>
<organism evidence="2 3">
    <name type="scientific">Clonorchis sinensis</name>
    <name type="common">Chinese liver fluke</name>
    <dbReference type="NCBI Taxonomy" id="79923"/>
    <lineage>
        <taxon>Eukaryota</taxon>
        <taxon>Metazoa</taxon>
        <taxon>Spiralia</taxon>
        <taxon>Lophotrochozoa</taxon>
        <taxon>Platyhelminthes</taxon>
        <taxon>Trematoda</taxon>
        <taxon>Digenea</taxon>
        <taxon>Opisthorchiida</taxon>
        <taxon>Opisthorchiata</taxon>
        <taxon>Opisthorchiidae</taxon>
        <taxon>Clonorchis</taxon>
    </lineage>
</organism>
<accession>G7YUZ0</accession>
<dbReference type="Proteomes" id="UP000008909">
    <property type="component" value="Unassembled WGS sequence"/>
</dbReference>
<gene>
    <name evidence="2" type="ORF">CLF_111483</name>
</gene>
<protein>
    <submittedName>
        <fullName evidence="2">Uncharacterized protein</fullName>
    </submittedName>
</protein>
<sequence>MNRKLVTKQLSVLMSVDVTDKGKRRFRTSTAVMDKNPPAPDNQPKSVQRRAIPVSEAIAIEHRDPILCRQKRFVPHRIIESAISLHIKDYAKAAKMLTIYVIVRGGIHKLSSKGVIVVASHYEQQITADQLKLLD</sequence>
<name>G7YUZ0_CLOSI</name>
<keyword evidence="3" id="KW-1185">Reference proteome</keyword>
<evidence type="ECO:0000256" key="1">
    <source>
        <dbReference type="SAM" id="MobiDB-lite"/>
    </source>
</evidence>
<proteinExistence type="predicted"/>
<dbReference type="AlphaFoldDB" id="G7YUZ0"/>